<reference evidence="2 3" key="1">
    <citation type="journal article" date="1999" name="J. Virol.">
        <title>The genome of Melanoplus sanguinipes entomopoxvirus.</title>
        <authorList>
            <person name="Afonso C.L."/>
            <person name="Tulman E.R."/>
            <person name="Lu Z."/>
            <person name="Oma E."/>
            <person name="Kutish G.F."/>
            <person name="Rock D.L."/>
        </authorList>
    </citation>
    <scope>NUCLEOTIDE SEQUENCE [LARGE SCALE GENOMIC DNA]</scope>
    <source>
        <strain evidence="2">Tucson</strain>
    </source>
</reference>
<feature type="transmembrane region" description="Helical" evidence="1">
    <location>
        <begin position="48"/>
        <end position="70"/>
    </location>
</feature>
<keyword evidence="1" id="KW-1133">Transmembrane helix</keyword>
<accession>Q9YVX3</accession>
<name>Q9YVX3_MSEPV</name>
<dbReference type="KEGG" id="vg:1449924"/>
<dbReference type="Proteomes" id="UP000172353">
    <property type="component" value="Segment"/>
</dbReference>
<keyword evidence="1" id="KW-0812">Transmembrane</keyword>
<keyword evidence="3" id="KW-1185">Reference proteome</keyword>
<feature type="transmembrane region" description="Helical" evidence="1">
    <location>
        <begin position="12"/>
        <end position="36"/>
    </location>
</feature>
<proteinExistence type="predicted"/>
<dbReference type="RefSeq" id="NP_048190.1">
    <property type="nucleotide sequence ID" value="NC_001993.1"/>
</dbReference>
<sequence>MSIPCFTMYSDTISIINSLIPFLKSILLNISFLLTMPINSLKLLTNTNVIIITIIIFIIRCSLNCSFSLYSDINILFVNLTKNRPDVSISCLYSS</sequence>
<evidence type="ECO:0000313" key="3">
    <source>
        <dbReference type="Proteomes" id="UP000172353"/>
    </source>
</evidence>
<dbReference type="EMBL" id="AF063866">
    <property type="protein sequence ID" value="AAC97661.1"/>
    <property type="molecule type" value="Genomic_DNA"/>
</dbReference>
<evidence type="ECO:0000256" key="1">
    <source>
        <dbReference type="SAM" id="Phobius"/>
    </source>
</evidence>
<protein>
    <submittedName>
        <fullName evidence="2">Uncharacterized protein</fullName>
    </submittedName>
</protein>
<gene>
    <name evidence="2" type="primary">MSV118</name>
</gene>
<organismHost>
    <name type="scientific">Melanoplus sanguinipes</name>
    <name type="common">Migratory grasshopper</name>
    <dbReference type="NCBI Taxonomy" id="65742"/>
</organismHost>
<dbReference type="GeneID" id="1449924"/>
<evidence type="ECO:0000313" key="2">
    <source>
        <dbReference type="EMBL" id="AAC97661.1"/>
    </source>
</evidence>
<organism evidence="2 3">
    <name type="scientific">Melanoplus sanguinipes entomopoxvirus</name>
    <name type="common">MsEPV</name>
    <dbReference type="NCBI Taxonomy" id="83191"/>
    <lineage>
        <taxon>Viruses</taxon>
        <taxon>Varidnaviria</taxon>
        <taxon>Bamfordvirae</taxon>
        <taxon>Nucleocytoviricota</taxon>
        <taxon>Pokkesviricetes</taxon>
        <taxon>Chitovirales</taxon>
        <taxon>Poxviridae</taxon>
        <taxon>Entomopoxvirinae</taxon>
        <taxon>Deltaentomopoxvirus</taxon>
        <taxon>Deltaentomopoxvirus msanguinipes</taxon>
    </lineage>
</organism>
<dbReference type="PIR" id="T28280">
    <property type="entry name" value="T28280"/>
</dbReference>
<keyword evidence="1" id="KW-0472">Membrane</keyword>